<dbReference type="Proteomes" id="UP001163823">
    <property type="component" value="Chromosome 7"/>
</dbReference>
<reference evidence="1" key="1">
    <citation type="journal article" date="2023" name="Science">
        <title>Elucidation of the pathway for biosynthesis of saponin adjuvants from the soapbark tree.</title>
        <authorList>
            <person name="Reed J."/>
            <person name="Orme A."/>
            <person name="El-Demerdash A."/>
            <person name="Owen C."/>
            <person name="Martin L.B.B."/>
            <person name="Misra R.C."/>
            <person name="Kikuchi S."/>
            <person name="Rejzek M."/>
            <person name="Martin A.C."/>
            <person name="Harkess A."/>
            <person name="Leebens-Mack J."/>
            <person name="Louveau T."/>
            <person name="Stephenson M.J."/>
            <person name="Osbourn A."/>
        </authorList>
    </citation>
    <scope>NUCLEOTIDE SEQUENCE</scope>
    <source>
        <strain evidence="1">S10</strain>
    </source>
</reference>
<evidence type="ECO:0000313" key="2">
    <source>
        <dbReference type="Proteomes" id="UP001163823"/>
    </source>
</evidence>
<evidence type="ECO:0000313" key="1">
    <source>
        <dbReference type="EMBL" id="KAJ7962050.1"/>
    </source>
</evidence>
<keyword evidence="2" id="KW-1185">Reference proteome</keyword>
<proteinExistence type="predicted"/>
<accession>A0AAD7LS60</accession>
<name>A0AAD7LS60_QUISA</name>
<protein>
    <submittedName>
        <fullName evidence="1">Uncharacterized protein</fullName>
    </submittedName>
</protein>
<gene>
    <name evidence="1" type="ORF">O6P43_017327</name>
</gene>
<sequence length="67" mass="7566">MAMIQSSSSLCFIQGRPTSFHAFEGIKIIWKEGTETGNIMYLDIIDGIGDQCAEKGDEILHRHEEEH</sequence>
<dbReference type="KEGG" id="qsa:O6P43_017327"/>
<organism evidence="1 2">
    <name type="scientific">Quillaja saponaria</name>
    <name type="common">Soap bark tree</name>
    <dbReference type="NCBI Taxonomy" id="32244"/>
    <lineage>
        <taxon>Eukaryota</taxon>
        <taxon>Viridiplantae</taxon>
        <taxon>Streptophyta</taxon>
        <taxon>Embryophyta</taxon>
        <taxon>Tracheophyta</taxon>
        <taxon>Spermatophyta</taxon>
        <taxon>Magnoliopsida</taxon>
        <taxon>eudicotyledons</taxon>
        <taxon>Gunneridae</taxon>
        <taxon>Pentapetalae</taxon>
        <taxon>rosids</taxon>
        <taxon>fabids</taxon>
        <taxon>Fabales</taxon>
        <taxon>Quillajaceae</taxon>
        <taxon>Quillaja</taxon>
    </lineage>
</organism>
<comment type="caution">
    <text evidence="1">The sequence shown here is derived from an EMBL/GenBank/DDBJ whole genome shotgun (WGS) entry which is preliminary data.</text>
</comment>
<dbReference type="AlphaFoldDB" id="A0AAD7LS60"/>
<dbReference type="EMBL" id="JARAOO010000007">
    <property type="protein sequence ID" value="KAJ7962050.1"/>
    <property type="molecule type" value="Genomic_DNA"/>
</dbReference>